<name>A0A3R6NGP2_9BACT</name>
<evidence type="ECO:0000313" key="1">
    <source>
        <dbReference type="EMBL" id="RHC78691.1"/>
    </source>
</evidence>
<protein>
    <submittedName>
        <fullName evidence="1">Uncharacterized protein</fullName>
    </submittedName>
</protein>
<dbReference type="EMBL" id="QSII01000044">
    <property type="protein sequence ID" value="RHC78691.1"/>
    <property type="molecule type" value="Genomic_DNA"/>
</dbReference>
<sequence>MEIIWKTIQLSCLFFLLQSFLFRTKDFLVRDFGAKADGITLNVATIQKVIDFSHEQGGGRVAFTLGDFVTGLIYLKLGVTKCEVVRKRKRLSSCDCP</sequence>
<dbReference type="AlphaFoldDB" id="A0A3R6NGP2"/>
<dbReference type="InterPro" id="IPR012334">
    <property type="entry name" value="Pectin_lyas_fold"/>
</dbReference>
<dbReference type="InterPro" id="IPR011050">
    <property type="entry name" value="Pectin_lyase_fold/virulence"/>
</dbReference>
<organism evidence="1 2">
    <name type="scientific">Parabacteroides merdae</name>
    <dbReference type="NCBI Taxonomy" id="46503"/>
    <lineage>
        <taxon>Bacteria</taxon>
        <taxon>Pseudomonadati</taxon>
        <taxon>Bacteroidota</taxon>
        <taxon>Bacteroidia</taxon>
        <taxon>Bacteroidales</taxon>
        <taxon>Tannerellaceae</taxon>
        <taxon>Parabacteroides</taxon>
    </lineage>
</organism>
<reference evidence="1 2" key="1">
    <citation type="submission" date="2018-08" db="EMBL/GenBank/DDBJ databases">
        <title>A genome reference for cultivated species of the human gut microbiota.</title>
        <authorList>
            <person name="Zou Y."/>
            <person name="Xue W."/>
            <person name="Luo G."/>
        </authorList>
    </citation>
    <scope>NUCLEOTIDE SEQUENCE [LARGE SCALE GENOMIC DNA]</scope>
    <source>
        <strain evidence="1 2">AM34-17</strain>
    </source>
</reference>
<proteinExistence type="predicted"/>
<comment type="caution">
    <text evidence="1">The sequence shown here is derived from an EMBL/GenBank/DDBJ whole genome shotgun (WGS) entry which is preliminary data.</text>
</comment>
<gene>
    <name evidence="1" type="ORF">DW828_19405</name>
</gene>
<dbReference type="RefSeq" id="WP_122205121.1">
    <property type="nucleotide sequence ID" value="NZ_JADMVT010000036.1"/>
</dbReference>
<accession>A0A3R6NGP2</accession>
<dbReference type="SUPFAM" id="SSF51126">
    <property type="entry name" value="Pectin lyase-like"/>
    <property type="match status" value="1"/>
</dbReference>
<evidence type="ECO:0000313" key="2">
    <source>
        <dbReference type="Proteomes" id="UP000286260"/>
    </source>
</evidence>
<dbReference type="Gene3D" id="2.160.20.10">
    <property type="entry name" value="Single-stranded right-handed beta-helix, Pectin lyase-like"/>
    <property type="match status" value="1"/>
</dbReference>
<dbReference type="Proteomes" id="UP000286260">
    <property type="component" value="Unassembled WGS sequence"/>
</dbReference>